<evidence type="ECO:0000313" key="6">
    <source>
        <dbReference type="Proteomes" id="UP000297014"/>
    </source>
</evidence>
<dbReference type="OrthoDB" id="2381602at2"/>
<dbReference type="NCBIfam" id="TIGR02830">
    <property type="entry name" value="spore_III_AG"/>
    <property type="match status" value="1"/>
</dbReference>
<dbReference type="STRING" id="1218173.BALCAV_0207695"/>
<evidence type="ECO:0000256" key="2">
    <source>
        <dbReference type="SAM" id="Phobius"/>
    </source>
</evidence>
<gene>
    <name evidence="4" type="ORF">AJ85_03600</name>
    <name evidence="3" type="ORF">BALCAV_0207695</name>
</gene>
<evidence type="ECO:0000256" key="1">
    <source>
        <dbReference type="SAM" id="MobiDB-lite"/>
    </source>
</evidence>
<dbReference type="Proteomes" id="UP000297014">
    <property type="component" value="Unassembled WGS sequence"/>
</dbReference>
<dbReference type="eggNOG" id="ENOG50330Z5">
    <property type="taxonomic scope" value="Bacteria"/>
</dbReference>
<protein>
    <submittedName>
        <fullName evidence="3">Stage III sporulation protein AG</fullName>
    </submittedName>
</protein>
<evidence type="ECO:0000313" key="5">
    <source>
        <dbReference type="Proteomes" id="UP000002754"/>
    </source>
</evidence>
<comment type="caution">
    <text evidence="3">The sequence shown here is derived from an EMBL/GenBank/DDBJ whole genome shotgun (WGS) entry which is preliminary data.</text>
</comment>
<reference evidence="3 5" key="1">
    <citation type="journal article" date="2014" name="Genome Announc.">
        <title>Draft Genome Sequence of Bacillus alcalophilus AV1934, a Classic Alkaliphile Isolated from Human Feces in 1934.</title>
        <authorList>
            <person name="Attie O."/>
            <person name="Jayaprakash A."/>
            <person name="Shah H."/>
            <person name="Paulsen I.T."/>
            <person name="Morino M."/>
            <person name="Takahashi Y."/>
            <person name="Narumi I."/>
            <person name="Sachidanandam R."/>
            <person name="Satoh K."/>
            <person name="Ito M."/>
            <person name="Krulwich T.A."/>
        </authorList>
    </citation>
    <scope>NUCLEOTIDE SEQUENCE [LARGE SCALE GENOMIC DNA]</scope>
    <source>
        <strain evidence="3 5">AV1934</strain>
    </source>
</reference>
<evidence type="ECO:0000313" key="4">
    <source>
        <dbReference type="EMBL" id="THG88414.1"/>
    </source>
</evidence>
<keyword evidence="2" id="KW-0472">Membrane</keyword>
<keyword evidence="2" id="KW-1133">Transmembrane helix</keyword>
<evidence type="ECO:0000313" key="3">
    <source>
        <dbReference type="EMBL" id="KGA97906.1"/>
    </source>
</evidence>
<accession>A0A094WM21</accession>
<sequence length="227" mass="25772">MSEKEKKDNQWLKKLFQPPSQDKKKKIPLHYVLLLGCVGLMLMVLANMVISDDENDLSSGPSEPVYSDPPRENDEETEEAFGKTTEDPNSIQDYENRYENQLKEILNQIAGVSNTDVMITFAESEKSIFERNRNQKQQNTKEVDREGGTREVEDFTEDEQVVIVRTGDTEEPILVKTEKPSVSGVLVVARGVENAQVKSYVVEAVSRVLDVPTHRVSVMPKKIEEDE</sequence>
<dbReference type="Proteomes" id="UP000002754">
    <property type="component" value="Unassembled WGS sequence"/>
</dbReference>
<feature type="transmembrane region" description="Helical" evidence="2">
    <location>
        <begin position="31"/>
        <end position="50"/>
    </location>
</feature>
<organism evidence="3 5">
    <name type="scientific">Alkalihalobacillus alcalophilus ATCC 27647 = CGMCC 1.3604</name>
    <dbReference type="NCBI Taxonomy" id="1218173"/>
    <lineage>
        <taxon>Bacteria</taxon>
        <taxon>Bacillati</taxon>
        <taxon>Bacillota</taxon>
        <taxon>Bacilli</taxon>
        <taxon>Bacillales</taxon>
        <taxon>Bacillaceae</taxon>
        <taxon>Alkalihalobacillus</taxon>
    </lineage>
</organism>
<dbReference type="EMBL" id="ALPT02000019">
    <property type="protein sequence ID" value="KGA97906.1"/>
    <property type="molecule type" value="Genomic_DNA"/>
</dbReference>
<dbReference type="InterPro" id="IPR014195">
    <property type="entry name" value="Spore_III_AG"/>
</dbReference>
<proteinExistence type="predicted"/>
<dbReference type="EMBL" id="JALP01000389">
    <property type="protein sequence ID" value="THG88414.1"/>
    <property type="molecule type" value="Genomic_DNA"/>
</dbReference>
<feature type="region of interest" description="Disordered" evidence="1">
    <location>
        <begin position="53"/>
        <end position="91"/>
    </location>
</feature>
<name>A0A094WM21_ALKAL</name>
<dbReference type="RefSeq" id="WP_003321380.1">
    <property type="nucleotide sequence ID" value="NZ_ALPT02000019.1"/>
</dbReference>
<reference evidence="4 6" key="2">
    <citation type="submission" date="2014-01" db="EMBL/GenBank/DDBJ databases">
        <title>Draft genome sequencing of Bacillus alcalophilus CGMCC 1.3604.</title>
        <authorList>
            <person name="Yang J."/>
            <person name="Diao L."/>
            <person name="Yang S."/>
        </authorList>
    </citation>
    <scope>NUCLEOTIDE SEQUENCE [LARGE SCALE GENOMIC DNA]</scope>
    <source>
        <strain evidence="4 6">CGMCC 1.3604</strain>
    </source>
</reference>
<keyword evidence="5" id="KW-1185">Reference proteome</keyword>
<keyword evidence="2" id="KW-0812">Transmembrane</keyword>
<dbReference type="AlphaFoldDB" id="A0A094WM21"/>